<accession>A0A3D9V7G1</accession>
<evidence type="ECO:0000256" key="1">
    <source>
        <dbReference type="SAM" id="Phobius"/>
    </source>
</evidence>
<keyword evidence="3" id="KW-1185">Reference proteome</keyword>
<evidence type="ECO:0000313" key="3">
    <source>
        <dbReference type="Proteomes" id="UP000256485"/>
    </source>
</evidence>
<feature type="transmembrane region" description="Helical" evidence="1">
    <location>
        <begin position="12"/>
        <end position="31"/>
    </location>
</feature>
<comment type="caution">
    <text evidence="2">The sequence shown here is derived from an EMBL/GenBank/DDBJ whole genome shotgun (WGS) entry which is preliminary data.</text>
</comment>
<gene>
    <name evidence="2" type="ORF">DFJ64_2843</name>
</gene>
<keyword evidence="1" id="KW-1133">Transmembrane helix</keyword>
<organism evidence="2 3">
    <name type="scientific">Thermasporomyces composti</name>
    <dbReference type="NCBI Taxonomy" id="696763"/>
    <lineage>
        <taxon>Bacteria</taxon>
        <taxon>Bacillati</taxon>
        <taxon>Actinomycetota</taxon>
        <taxon>Actinomycetes</taxon>
        <taxon>Propionibacteriales</taxon>
        <taxon>Nocardioidaceae</taxon>
        <taxon>Thermasporomyces</taxon>
    </lineage>
</organism>
<sequence length="71" mass="7278">MIRLGDRHPVNVSSLVAGILFVGVALAWALFEAGAIGVTGLGWLLPLLLIGAGIVGVVVSVRRGSGRSQRS</sequence>
<reference evidence="2 3" key="1">
    <citation type="submission" date="2018-08" db="EMBL/GenBank/DDBJ databases">
        <title>Sequencing the genomes of 1000 actinobacteria strains.</title>
        <authorList>
            <person name="Klenk H.-P."/>
        </authorList>
    </citation>
    <scope>NUCLEOTIDE SEQUENCE [LARGE SCALE GENOMIC DNA]</scope>
    <source>
        <strain evidence="2 3">DSM 22891</strain>
    </source>
</reference>
<dbReference type="RefSeq" id="WP_147304706.1">
    <property type="nucleotide sequence ID" value="NZ_QTUC01000001.1"/>
</dbReference>
<protein>
    <submittedName>
        <fullName evidence="2">Uncharacterized protein</fullName>
    </submittedName>
</protein>
<dbReference type="OrthoDB" id="3790651at2"/>
<feature type="transmembrane region" description="Helical" evidence="1">
    <location>
        <begin position="43"/>
        <end position="61"/>
    </location>
</feature>
<dbReference type="AlphaFoldDB" id="A0A3D9V7G1"/>
<proteinExistence type="predicted"/>
<keyword evidence="1" id="KW-0472">Membrane</keyword>
<keyword evidence="1" id="KW-0812">Transmembrane</keyword>
<name>A0A3D9V7G1_THECX</name>
<dbReference type="Proteomes" id="UP000256485">
    <property type="component" value="Unassembled WGS sequence"/>
</dbReference>
<dbReference type="EMBL" id="QTUC01000001">
    <property type="protein sequence ID" value="REF37399.1"/>
    <property type="molecule type" value="Genomic_DNA"/>
</dbReference>
<evidence type="ECO:0000313" key="2">
    <source>
        <dbReference type="EMBL" id="REF37399.1"/>
    </source>
</evidence>